<accession>A0A853ITV9</accession>
<dbReference type="Pfam" id="PF01035">
    <property type="entry name" value="DNA_binding_1"/>
    <property type="match status" value="1"/>
</dbReference>
<dbReference type="RefSeq" id="WP_180549258.1">
    <property type="nucleotide sequence ID" value="NZ_JACCKX010000001.1"/>
</dbReference>
<dbReference type="Gene3D" id="1.10.10.10">
    <property type="entry name" value="Winged helix-like DNA-binding domain superfamily/Winged helix DNA-binding domain"/>
    <property type="match status" value="1"/>
</dbReference>
<evidence type="ECO:0000256" key="7">
    <source>
        <dbReference type="ARBA" id="ARBA00023204"/>
    </source>
</evidence>
<dbReference type="InterPro" id="IPR008332">
    <property type="entry name" value="MethylG_MeTrfase_N"/>
</dbReference>
<dbReference type="InterPro" id="IPR036217">
    <property type="entry name" value="MethylDNA_cys_MeTrfase_DNAb"/>
</dbReference>
<dbReference type="GO" id="GO:0003908">
    <property type="term" value="F:methylated-DNA-[protein]-cysteine S-methyltransferase activity"/>
    <property type="evidence" value="ECO:0007669"/>
    <property type="project" value="UniProtKB-UniRule"/>
</dbReference>
<evidence type="ECO:0000313" key="14">
    <source>
        <dbReference type="Proteomes" id="UP000589716"/>
    </source>
</evidence>
<evidence type="ECO:0000256" key="4">
    <source>
        <dbReference type="ARBA" id="ARBA00022603"/>
    </source>
</evidence>
<dbReference type="EC" id="2.1.1.63" evidence="9"/>
<dbReference type="Gene3D" id="3.30.160.70">
    <property type="entry name" value="Methylated DNA-protein cysteine methyltransferase domain"/>
    <property type="match status" value="1"/>
</dbReference>
<feature type="region of interest" description="Disordered" evidence="10">
    <location>
        <begin position="197"/>
        <end position="217"/>
    </location>
</feature>
<keyword evidence="4 9" id="KW-0489">Methyltransferase</keyword>
<dbReference type="SUPFAM" id="SSF53155">
    <property type="entry name" value="Methylated DNA-protein cysteine methyltransferase domain"/>
    <property type="match status" value="1"/>
</dbReference>
<dbReference type="HAMAP" id="MF_00772">
    <property type="entry name" value="OGT"/>
    <property type="match status" value="1"/>
</dbReference>
<reference evidence="13 14" key="1">
    <citation type="submission" date="2020-07" db="EMBL/GenBank/DDBJ databases">
        <authorList>
            <person name="Maaloum M."/>
        </authorList>
    </citation>
    <scope>NUCLEOTIDE SEQUENCE [LARGE SCALE GENOMIC DNA]</scope>
    <source>
        <strain evidence="13 14">GCS-AN-3</strain>
    </source>
</reference>
<dbReference type="InterPro" id="IPR001497">
    <property type="entry name" value="MethylDNA_cys_MeTrfase_AS"/>
</dbReference>
<keyword evidence="6 9" id="KW-0227">DNA damage</keyword>
<evidence type="ECO:0000313" key="13">
    <source>
        <dbReference type="EMBL" id="NZA00707.1"/>
    </source>
</evidence>
<comment type="subcellular location">
    <subcellularLocation>
        <location evidence="9">Cytoplasm</location>
    </subcellularLocation>
</comment>
<dbReference type="InterPro" id="IPR014048">
    <property type="entry name" value="MethylDNA_cys_MeTrfase_DNA-bd"/>
</dbReference>
<dbReference type="EMBL" id="JACCKX010000001">
    <property type="protein sequence ID" value="NZA00707.1"/>
    <property type="molecule type" value="Genomic_DNA"/>
</dbReference>
<evidence type="ECO:0000256" key="1">
    <source>
        <dbReference type="ARBA" id="ARBA00001286"/>
    </source>
</evidence>
<dbReference type="Proteomes" id="UP000589716">
    <property type="component" value="Unassembled WGS sequence"/>
</dbReference>
<dbReference type="PANTHER" id="PTHR10815:SF5">
    <property type="entry name" value="METHYLATED-DNA--PROTEIN-CYSTEINE METHYLTRANSFERASE"/>
    <property type="match status" value="1"/>
</dbReference>
<dbReference type="GO" id="GO:0006307">
    <property type="term" value="P:DNA alkylation repair"/>
    <property type="evidence" value="ECO:0007669"/>
    <property type="project" value="UniProtKB-UniRule"/>
</dbReference>
<feature type="domain" description="Methylguanine DNA methyltransferase ribonuclease-like" evidence="12">
    <location>
        <begin position="5"/>
        <end position="83"/>
    </location>
</feature>
<keyword evidence="14" id="KW-1185">Reference proteome</keyword>
<dbReference type="InterPro" id="IPR036631">
    <property type="entry name" value="MGMT_N_sf"/>
</dbReference>
<dbReference type="SUPFAM" id="SSF46767">
    <property type="entry name" value="Methylated DNA-protein cysteine methyltransferase, C-terminal domain"/>
    <property type="match status" value="1"/>
</dbReference>
<dbReference type="PANTHER" id="PTHR10815">
    <property type="entry name" value="METHYLATED-DNA--PROTEIN-CYSTEINE METHYLTRANSFERASE"/>
    <property type="match status" value="1"/>
</dbReference>
<dbReference type="InterPro" id="IPR036388">
    <property type="entry name" value="WH-like_DNA-bd_sf"/>
</dbReference>
<evidence type="ECO:0000256" key="9">
    <source>
        <dbReference type="HAMAP-Rule" id="MF_00772"/>
    </source>
</evidence>
<proteinExistence type="inferred from homology"/>
<comment type="function">
    <text evidence="9">Involved in the cellular defense against the biological effects of O6-methylguanine (O6-MeG) and O4-methylthymine (O4-MeT) in DNA. Repairs the methylated nucleobase in DNA by stoichiometrically transferring the methyl group to a cysteine residue in the enzyme. This is a suicide reaction: the enzyme is irreversibly inactivated.</text>
</comment>
<gene>
    <name evidence="13" type="ORF">H0I39_00980</name>
</gene>
<dbReference type="FunFam" id="1.10.10.10:FF:000214">
    <property type="entry name" value="Methylated-DNA--protein-cysteine methyltransferase"/>
    <property type="match status" value="1"/>
</dbReference>
<evidence type="ECO:0000256" key="3">
    <source>
        <dbReference type="ARBA" id="ARBA00022490"/>
    </source>
</evidence>
<organism evidence="13 14">
    <name type="scientific">Ottowia beijingensis</name>
    <dbReference type="NCBI Taxonomy" id="1207057"/>
    <lineage>
        <taxon>Bacteria</taxon>
        <taxon>Pseudomonadati</taxon>
        <taxon>Pseudomonadota</taxon>
        <taxon>Betaproteobacteria</taxon>
        <taxon>Burkholderiales</taxon>
        <taxon>Comamonadaceae</taxon>
        <taxon>Ottowia</taxon>
    </lineage>
</organism>
<evidence type="ECO:0000256" key="10">
    <source>
        <dbReference type="SAM" id="MobiDB-lite"/>
    </source>
</evidence>
<dbReference type="PROSITE" id="PS00374">
    <property type="entry name" value="MGMT"/>
    <property type="match status" value="1"/>
</dbReference>
<evidence type="ECO:0000256" key="8">
    <source>
        <dbReference type="ARBA" id="ARBA00049348"/>
    </source>
</evidence>
<dbReference type="GO" id="GO:0005737">
    <property type="term" value="C:cytoplasm"/>
    <property type="evidence" value="ECO:0007669"/>
    <property type="project" value="UniProtKB-SubCell"/>
</dbReference>
<evidence type="ECO:0000256" key="6">
    <source>
        <dbReference type="ARBA" id="ARBA00022763"/>
    </source>
</evidence>
<sequence length="217" mass="23611">MNLIEHHYPTPLGDMVALFTPQGLALLEFSCDTKGLSREWRDVERHAGALAQVGEDARTRALGQQIDAYFRGELKDFDVPLDLVGTPFQQSVWQALLNIPYGQTRSYAEQAATIGRPTAVRAVAAANGQNKVSIIVPCHRVIGSSGQLTGYGGGLPRKQWLLGLERGETDLLPLPPAGEGGVRVWFSDGDGWGGWRRRRLTPALSPKGRGSKTDAPR</sequence>
<keyword evidence="7 9" id="KW-0234">DNA repair</keyword>
<dbReference type="AlphaFoldDB" id="A0A853ITV9"/>
<comment type="similarity">
    <text evidence="2 9">Belongs to the MGMT family.</text>
</comment>
<keyword evidence="3 9" id="KW-0963">Cytoplasm</keyword>
<evidence type="ECO:0000259" key="11">
    <source>
        <dbReference type="Pfam" id="PF01035"/>
    </source>
</evidence>
<evidence type="ECO:0000256" key="5">
    <source>
        <dbReference type="ARBA" id="ARBA00022679"/>
    </source>
</evidence>
<comment type="catalytic activity">
    <reaction evidence="8 9">
        <text>a 6-O-methyl-2'-deoxyguanosine in DNA + L-cysteinyl-[protein] = S-methyl-L-cysteinyl-[protein] + a 2'-deoxyguanosine in DNA</text>
        <dbReference type="Rhea" id="RHEA:24000"/>
        <dbReference type="Rhea" id="RHEA-COMP:10131"/>
        <dbReference type="Rhea" id="RHEA-COMP:10132"/>
        <dbReference type="Rhea" id="RHEA-COMP:11367"/>
        <dbReference type="Rhea" id="RHEA-COMP:11368"/>
        <dbReference type="ChEBI" id="CHEBI:29950"/>
        <dbReference type="ChEBI" id="CHEBI:82612"/>
        <dbReference type="ChEBI" id="CHEBI:85445"/>
        <dbReference type="ChEBI" id="CHEBI:85448"/>
        <dbReference type="EC" id="2.1.1.63"/>
    </reaction>
</comment>
<evidence type="ECO:0000256" key="2">
    <source>
        <dbReference type="ARBA" id="ARBA00008711"/>
    </source>
</evidence>
<dbReference type="GO" id="GO:0032259">
    <property type="term" value="P:methylation"/>
    <property type="evidence" value="ECO:0007669"/>
    <property type="project" value="UniProtKB-KW"/>
</dbReference>
<name>A0A853ITV9_9BURK</name>
<dbReference type="NCBIfam" id="TIGR00589">
    <property type="entry name" value="ogt"/>
    <property type="match status" value="1"/>
</dbReference>
<evidence type="ECO:0000259" key="12">
    <source>
        <dbReference type="Pfam" id="PF02870"/>
    </source>
</evidence>
<dbReference type="CDD" id="cd06445">
    <property type="entry name" value="ATase"/>
    <property type="match status" value="1"/>
</dbReference>
<feature type="domain" description="Methylated-DNA-[protein]-cysteine S-methyltransferase DNA binding" evidence="11">
    <location>
        <begin position="87"/>
        <end position="166"/>
    </location>
</feature>
<dbReference type="Pfam" id="PF02870">
    <property type="entry name" value="Methyltransf_1N"/>
    <property type="match status" value="1"/>
</dbReference>
<comment type="miscellaneous">
    <text evidence="9">This enzyme catalyzes only one turnover and therefore is not strictly catalytic. According to one definition, an enzyme is a biocatalyst that acts repeatedly and over many reaction cycles.</text>
</comment>
<dbReference type="InterPro" id="IPR023546">
    <property type="entry name" value="MGMT"/>
</dbReference>
<feature type="active site" description="Nucleophile; methyl group acceptor" evidence="9">
    <location>
        <position position="138"/>
    </location>
</feature>
<comment type="caution">
    <text evidence="13">The sequence shown here is derived from an EMBL/GenBank/DDBJ whole genome shotgun (WGS) entry which is preliminary data.</text>
</comment>
<keyword evidence="5 9" id="KW-0808">Transferase</keyword>
<comment type="catalytic activity">
    <reaction evidence="1 9">
        <text>a 4-O-methyl-thymidine in DNA + L-cysteinyl-[protein] = a thymidine in DNA + S-methyl-L-cysteinyl-[protein]</text>
        <dbReference type="Rhea" id="RHEA:53428"/>
        <dbReference type="Rhea" id="RHEA-COMP:10131"/>
        <dbReference type="Rhea" id="RHEA-COMP:10132"/>
        <dbReference type="Rhea" id="RHEA-COMP:13555"/>
        <dbReference type="Rhea" id="RHEA-COMP:13556"/>
        <dbReference type="ChEBI" id="CHEBI:29950"/>
        <dbReference type="ChEBI" id="CHEBI:82612"/>
        <dbReference type="ChEBI" id="CHEBI:137386"/>
        <dbReference type="ChEBI" id="CHEBI:137387"/>
        <dbReference type="EC" id="2.1.1.63"/>
    </reaction>
</comment>
<protein>
    <recommendedName>
        <fullName evidence="9">Methylated-DNA--protein-cysteine methyltransferase</fullName>
        <ecNumber evidence="9">2.1.1.63</ecNumber>
    </recommendedName>
    <alternativeName>
        <fullName evidence="9">6-O-methylguanine-DNA methyltransferase</fullName>
        <shortName evidence="9">MGMT</shortName>
    </alternativeName>
    <alternativeName>
        <fullName evidence="9">O-6-methylguanine-DNA-alkyltransferase</fullName>
    </alternativeName>
</protein>